<feature type="active site" description="Acyl-thioester intermediate" evidence="2">
    <location>
        <position position="248"/>
    </location>
</feature>
<keyword evidence="3" id="KW-0472">Membrane</keyword>
<evidence type="ECO:0000313" key="5">
    <source>
        <dbReference type="Proteomes" id="UP000292535"/>
    </source>
</evidence>
<dbReference type="InterPro" id="IPR023365">
    <property type="entry name" value="Sortase_dom-sf"/>
</dbReference>
<evidence type="ECO:0000256" key="3">
    <source>
        <dbReference type="SAM" id="Phobius"/>
    </source>
</evidence>
<gene>
    <name evidence="4" type="ORF">PG2032B_1409</name>
</gene>
<evidence type="ECO:0000313" key="4">
    <source>
        <dbReference type="EMBL" id="RYQ24015.1"/>
    </source>
</evidence>
<protein>
    <submittedName>
        <fullName evidence="4">Sortase</fullName>
    </submittedName>
</protein>
<dbReference type="RefSeq" id="WP_242501780.1">
    <property type="nucleotide sequence ID" value="NZ_RYUQ01000004.1"/>
</dbReference>
<name>A0A4Q5AE15_9BIFI</name>
<dbReference type="AlphaFoldDB" id="A0A4Q5AE15"/>
<dbReference type="GO" id="GO:0016787">
    <property type="term" value="F:hydrolase activity"/>
    <property type="evidence" value="ECO:0007669"/>
    <property type="project" value="UniProtKB-KW"/>
</dbReference>
<feature type="active site" description="Proton donor/acceptor" evidence="2">
    <location>
        <position position="180"/>
    </location>
</feature>
<evidence type="ECO:0000256" key="1">
    <source>
        <dbReference type="ARBA" id="ARBA00022801"/>
    </source>
</evidence>
<feature type="transmembrane region" description="Helical" evidence="3">
    <location>
        <begin position="26"/>
        <end position="49"/>
    </location>
</feature>
<reference evidence="4 5" key="1">
    <citation type="submission" date="2018-12" db="EMBL/GenBank/DDBJ databases">
        <title>Unveiling genomic diversity among members of the Bifidobacterium pseudolongum species, a widely distributed gut commensal of the animal kingdom.</title>
        <authorList>
            <person name="Lugli G.A."/>
            <person name="Duranti S."/>
            <person name="Albert K."/>
            <person name="Mancabelli L."/>
            <person name="Napoli S."/>
            <person name="Viappiani A."/>
            <person name="Anzalone R."/>
            <person name="Longhi G."/>
            <person name="Milani C."/>
            <person name="Turroni F."/>
            <person name="Alessandri G."/>
            <person name="Sela D.A."/>
            <person name="Van Sinderen D."/>
            <person name="Ventura M."/>
        </authorList>
    </citation>
    <scope>NUCLEOTIDE SEQUENCE [LARGE SCALE GENOMIC DNA]</scope>
    <source>
        <strain evidence="4 5">2032B</strain>
    </source>
</reference>
<dbReference type="Pfam" id="PF04203">
    <property type="entry name" value="Sortase"/>
    <property type="match status" value="1"/>
</dbReference>
<keyword evidence="1" id="KW-0378">Hydrolase</keyword>
<dbReference type="InterPro" id="IPR042002">
    <property type="entry name" value="Sortase_C"/>
</dbReference>
<keyword evidence="3" id="KW-0812">Transmembrane</keyword>
<organism evidence="4 5">
    <name type="scientific">Bifidobacterium pseudolongum subsp. globosum</name>
    <dbReference type="NCBI Taxonomy" id="1690"/>
    <lineage>
        <taxon>Bacteria</taxon>
        <taxon>Bacillati</taxon>
        <taxon>Actinomycetota</taxon>
        <taxon>Actinomycetes</taxon>
        <taxon>Bifidobacteriales</taxon>
        <taxon>Bifidobacteriaceae</taxon>
        <taxon>Bifidobacterium</taxon>
    </lineage>
</organism>
<dbReference type="NCBIfam" id="NF033745">
    <property type="entry name" value="class_C_sortase"/>
    <property type="match status" value="1"/>
</dbReference>
<proteinExistence type="predicted"/>
<dbReference type="EMBL" id="RYUQ01000004">
    <property type="protein sequence ID" value="RYQ24015.1"/>
    <property type="molecule type" value="Genomic_DNA"/>
</dbReference>
<dbReference type="InterPro" id="IPR005754">
    <property type="entry name" value="Sortase"/>
</dbReference>
<accession>A0A4Q5AE15</accession>
<dbReference type="NCBIfam" id="TIGR01076">
    <property type="entry name" value="sortase_fam"/>
    <property type="match status" value="1"/>
</dbReference>
<comment type="caution">
    <text evidence="4">The sequence shown here is derived from an EMBL/GenBank/DDBJ whole genome shotgun (WGS) entry which is preliminary data.</text>
</comment>
<dbReference type="Proteomes" id="UP000292535">
    <property type="component" value="Unassembled WGS sequence"/>
</dbReference>
<dbReference type="CDD" id="cd05827">
    <property type="entry name" value="Sortase_C"/>
    <property type="match status" value="1"/>
</dbReference>
<feature type="transmembrane region" description="Helical" evidence="3">
    <location>
        <begin position="282"/>
        <end position="302"/>
    </location>
</feature>
<dbReference type="SUPFAM" id="SSF63817">
    <property type="entry name" value="Sortase"/>
    <property type="match status" value="1"/>
</dbReference>
<keyword evidence="3" id="KW-1133">Transmembrane helix</keyword>
<sequence length="315" mass="33718">MHATNHPATGEHAGRLRAWFRRQDPISAWMTIIGWGCYVLAALLLAWVAGAVVRNDVLERSTADHVASAPAAWPDATKRAVLQRARAYNGTLADRFGGRIPADAADEQGNPQELADAAYMRALSVDGGGAMARLSIPKISVNIAVYHTTLDDVLSKGAGHIYGTALPVGDAHTYTVLAAHSGGVQGMLFTRLSEMRQGDVFYLDVLGGEQGYRITDVRTITPERMERTLQQIRDAHQSGDATVTMVTCTPIGVNTDRLLVTGVRAPVPQSIPAASTQRDGTLIAVGVGVAVFALALAAAIVVRRRAKRRHGTRTR</sequence>
<dbReference type="Gene3D" id="2.40.260.10">
    <property type="entry name" value="Sortase"/>
    <property type="match status" value="1"/>
</dbReference>
<evidence type="ECO:0000256" key="2">
    <source>
        <dbReference type="PIRSR" id="PIRSR605754-1"/>
    </source>
</evidence>